<dbReference type="AlphaFoldDB" id="A0A2K3LMN0"/>
<feature type="non-terminal residue" evidence="2">
    <location>
        <position position="1"/>
    </location>
</feature>
<dbReference type="EMBL" id="ASHM01091747">
    <property type="protein sequence ID" value="PNX63928.1"/>
    <property type="molecule type" value="Genomic_DNA"/>
</dbReference>
<reference evidence="2 3" key="1">
    <citation type="journal article" date="2014" name="Am. J. Bot.">
        <title>Genome assembly and annotation for red clover (Trifolium pratense; Fabaceae).</title>
        <authorList>
            <person name="Istvanek J."/>
            <person name="Jaros M."/>
            <person name="Krenek A."/>
            <person name="Repkova J."/>
        </authorList>
    </citation>
    <scope>NUCLEOTIDE SEQUENCE [LARGE SCALE GENOMIC DNA]</scope>
    <source>
        <strain evidence="3">cv. Tatra</strain>
        <tissue evidence="2">Young leaves</tissue>
    </source>
</reference>
<dbReference type="Proteomes" id="UP000236291">
    <property type="component" value="Unassembled WGS sequence"/>
</dbReference>
<organism evidence="2 3">
    <name type="scientific">Trifolium pratense</name>
    <name type="common">Red clover</name>
    <dbReference type="NCBI Taxonomy" id="57577"/>
    <lineage>
        <taxon>Eukaryota</taxon>
        <taxon>Viridiplantae</taxon>
        <taxon>Streptophyta</taxon>
        <taxon>Embryophyta</taxon>
        <taxon>Tracheophyta</taxon>
        <taxon>Spermatophyta</taxon>
        <taxon>Magnoliopsida</taxon>
        <taxon>eudicotyledons</taxon>
        <taxon>Gunneridae</taxon>
        <taxon>Pentapetalae</taxon>
        <taxon>rosids</taxon>
        <taxon>fabids</taxon>
        <taxon>Fabales</taxon>
        <taxon>Fabaceae</taxon>
        <taxon>Papilionoideae</taxon>
        <taxon>50 kb inversion clade</taxon>
        <taxon>NPAAA clade</taxon>
        <taxon>Hologalegina</taxon>
        <taxon>IRL clade</taxon>
        <taxon>Trifolieae</taxon>
        <taxon>Trifolium</taxon>
    </lineage>
</organism>
<comment type="caution">
    <text evidence="2">The sequence shown here is derived from an EMBL/GenBank/DDBJ whole genome shotgun (WGS) entry which is preliminary data.</text>
</comment>
<evidence type="ECO:0000313" key="3">
    <source>
        <dbReference type="Proteomes" id="UP000236291"/>
    </source>
</evidence>
<dbReference type="EMBL" id="ASHM01036611">
    <property type="protein sequence ID" value="PNX79784.1"/>
    <property type="molecule type" value="Genomic_DNA"/>
</dbReference>
<reference evidence="2 3" key="2">
    <citation type="journal article" date="2017" name="Front. Plant Sci.">
        <title>Gene Classification and Mining of Molecular Markers Useful in Red Clover (Trifolium pratense) Breeding.</title>
        <authorList>
            <person name="Istvanek J."/>
            <person name="Dluhosova J."/>
            <person name="Dluhos P."/>
            <person name="Patkova L."/>
            <person name="Nedelnik J."/>
            <person name="Repkova J."/>
        </authorList>
    </citation>
    <scope>NUCLEOTIDE SEQUENCE [LARGE SCALE GENOMIC DNA]</scope>
    <source>
        <strain evidence="3">cv. Tatra</strain>
        <tissue evidence="2">Young leaves</tissue>
    </source>
</reference>
<protein>
    <submittedName>
        <fullName evidence="2">Uncharacterized protein</fullName>
    </submittedName>
</protein>
<sequence length="35" mass="3519">GSCKEEECIKFVGNGLKHGGVGAVSIKSAQESGLV</sequence>
<evidence type="ECO:0000313" key="1">
    <source>
        <dbReference type="EMBL" id="PNX63928.1"/>
    </source>
</evidence>
<accession>A0A2K3LMN0</accession>
<evidence type="ECO:0000313" key="2">
    <source>
        <dbReference type="EMBL" id="PNX79784.1"/>
    </source>
</evidence>
<gene>
    <name evidence="2" type="ORF">L195_g035772</name>
    <name evidence="1" type="ORF">L195_g053758</name>
</gene>
<proteinExistence type="predicted"/>
<name>A0A2K3LMN0_TRIPR</name>